<comment type="caution">
    <text evidence="2">The sequence shown here is derived from an EMBL/GenBank/DDBJ whole genome shotgun (WGS) entry which is preliminary data.</text>
</comment>
<feature type="region of interest" description="Disordered" evidence="1">
    <location>
        <begin position="1"/>
        <end position="37"/>
    </location>
</feature>
<dbReference type="Proteomes" id="UP001630127">
    <property type="component" value="Unassembled WGS sequence"/>
</dbReference>
<evidence type="ECO:0000256" key="1">
    <source>
        <dbReference type="SAM" id="MobiDB-lite"/>
    </source>
</evidence>
<evidence type="ECO:0000313" key="2">
    <source>
        <dbReference type="EMBL" id="KAL3513741.1"/>
    </source>
</evidence>
<reference evidence="2 3" key="1">
    <citation type="submission" date="2024-11" db="EMBL/GenBank/DDBJ databases">
        <title>A near-complete genome assembly of Cinchona calisaya.</title>
        <authorList>
            <person name="Lian D.C."/>
            <person name="Zhao X.W."/>
            <person name="Wei L."/>
        </authorList>
    </citation>
    <scope>NUCLEOTIDE SEQUENCE [LARGE SCALE GENOMIC DNA]</scope>
    <source>
        <tissue evidence="2">Nenye</tissue>
    </source>
</reference>
<dbReference type="EMBL" id="JBJUIK010000011">
    <property type="protein sequence ID" value="KAL3513741.1"/>
    <property type="molecule type" value="Genomic_DNA"/>
</dbReference>
<organism evidence="2 3">
    <name type="scientific">Cinchona calisaya</name>
    <dbReference type="NCBI Taxonomy" id="153742"/>
    <lineage>
        <taxon>Eukaryota</taxon>
        <taxon>Viridiplantae</taxon>
        <taxon>Streptophyta</taxon>
        <taxon>Embryophyta</taxon>
        <taxon>Tracheophyta</taxon>
        <taxon>Spermatophyta</taxon>
        <taxon>Magnoliopsida</taxon>
        <taxon>eudicotyledons</taxon>
        <taxon>Gunneridae</taxon>
        <taxon>Pentapetalae</taxon>
        <taxon>asterids</taxon>
        <taxon>lamiids</taxon>
        <taxon>Gentianales</taxon>
        <taxon>Rubiaceae</taxon>
        <taxon>Cinchonoideae</taxon>
        <taxon>Cinchoneae</taxon>
        <taxon>Cinchona</taxon>
    </lineage>
</organism>
<dbReference type="AlphaFoldDB" id="A0ABD2Z2M4"/>
<proteinExistence type="predicted"/>
<evidence type="ECO:0000313" key="3">
    <source>
        <dbReference type="Proteomes" id="UP001630127"/>
    </source>
</evidence>
<protein>
    <submittedName>
        <fullName evidence="2">Uncharacterized protein</fullName>
    </submittedName>
</protein>
<gene>
    <name evidence="2" type="ORF">ACH5RR_026458</name>
</gene>
<name>A0ABD2Z2M4_9GENT</name>
<keyword evidence="3" id="KW-1185">Reference proteome</keyword>
<sequence>MADKGMDVKGKGGETSGETSTKKLGSVIPKDRKHVSQMMGEKISEAISSGVKSIVKNKNKNKINPDGGGLCDIDLESYI</sequence>
<feature type="compositionally biased region" description="Basic and acidic residues" evidence="1">
    <location>
        <begin position="1"/>
        <end position="12"/>
    </location>
</feature>
<accession>A0ABD2Z2M4</accession>